<feature type="domain" description="Glycosyltransferase 2-like" evidence="2">
    <location>
        <begin position="123"/>
        <end position="240"/>
    </location>
</feature>
<evidence type="ECO:0000259" key="2">
    <source>
        <dbReference type="Pfam" id="PF00535"/>
    </source>
</evidence>
<dbReference type="PANTHER" id="PTHR22916">
    <property type="entry name" value="GLYCOSYLTRANSFERASE"/>
    <property type="match status" value="1"/>
</dbReference>
<dbReference type="CDD" id="cd00761">
    <property type="entry name" value="Glyco_tranf_GTA_type"/>
    <property type="match status" value="1"/>
</dbReference>
<dbReference type="AlphaFoldDB" id="A0A936TF18"/>
<protein>
    <submittedName>
        <fullName evidence="3">Glycosyltransferase</fullName>
    </submittedName>
</protein>
<sequence length="445" mass="49621">MAGAIAALGAAALLAYKLRFLTGRVRHNQETVQQQRRLLAEHGTEIQRLRDDLDRAHARAEAAGRGVSQAHHQAKAATREANKAMDLAVHTGTTLRQELEGRFTDVERVASVPVTGVPQPLLSIAVPGFNRPYLLEECLASMVSELEFVEPGTVEIVVTDDHSPDRRATAVAAEFARTHPFVGLRINPENLGLEANLLEAARGCRGEFVWIFGNDDRWLPGSFAQVLEDVRAAPADVLLFEKSRMGLDGRPIPDRDGSTPIELDSGQAHCFDCLMDVGTHTGVNSALGWISQVIMRRQPFLAVDPEPYMGLTMYPQLAMMLEAFGDRPLFYRNHRAALHRTPTAAQRLAELLGRREATFWQMGPVQRARWFGASYAALLQRVVDRSTLDTTDFADHRERLFTDKTLVDWMESNWREGLADGLELPEDWLADARRFFELLGRTPPG</sequence>
<dbReference type="Pfam" id="PF00535">
    <property type="entry name" value="Glycos_transf_2"/>
    <property type="match status" value="1"/>
</dbReference>
<name>A0A936TF18_9ACTN</name>
<keyword evidence="1" id="KW-0175">Coiled coil</keyword>
<evidence type="ECO:0000313" key="4">
    <source>
        <dbReference type="Proteomes" id="UP000727993"/>
    </source>
</evidence>
<dbReference type="SUPFAM" id="SSF53448">
    <property type="entry name" value="Nucleotide-diphospho-sugar transferases"/>
    <property type="match status" value="1"/>
</dbReference>
<comment type="caution">
    <text evidence="3">The sequence shown here is derived from an EMBL/GenBank/DDBJ whole genome shotgun (WGS) entry which is preliminary data.</text>
</comment>
<evidence type="ECO:0000256" key="1">
    <source>
        <dbReference type="SAM" id="Coils"/>
    </source>
</evidence>
<proteinExistence type="predicted"/>
<reference evidence="3 4" key="1">
    <citation type="submission" date="2020-10" db="EMBL/GenBank/DDBJ databases">
        <title>Connecting structure to function with the recovery of over 1000 high-quality activated sludge metagenome-assembled genomes encoding full-length rRNA genes using long-read sequencing.</title>
        <authorList>
            <person name="Singleton C.M."/>
            <person name="Petriglieri F."/>
            <person name="Kristensen J.M."/>
            <person name="Kirkegaard R.H."/>
            <person name="Michaelsen T.Y."/>
            <person name="Andersen M.H."/>
            <person name="Karst S.M."/>
            <person name="Dueholm M.S."/>
            <person name="Nielsen P.H."/>
            <person name="Albertsen M."/>
        </authorList>
    </citation>
    <scope>NUCLEOTIDE SEQUENCE [LARGE SCALE GENOMIC DNA]</scope>
    <source>
        <strain evidence="3">Lyne_18-Q3-R50-59_MAXAC.006</strain>
    </source>
</reference>
<gene>
    <name evidence="3" type="ORF">IPN02_10815</name>
</gene>
<evidence type="ECO:0000313" key="3">
    <source>
        <dbReference type="EMBL" id="MBK9297299.1"/>
    </source>
</evidence>
<dbReference type="Gene3D" id="3.90.550.10">
    <property type="entry name" value="Spore Coat Polysaccharide Biosynthesis Protein SpsA, Chain A"/>
    <property type="match status" value="1"/>
</dbReference>
<dbReference type="EMBL" id="JADJZA010000007">
    <property type="protein sequence ID" value="MBK9297299.1"/>
    <property type="molecule type" value="Genomic_DNA"/>
</dbReference>
<accession>A0A936TF18</accession>
<dbReference type="PANTHER" id="PTHR22916:SF3">
    <property type="entry name" value="UDP-GLCNAC:BETAGAL BETA-1,3-N-ACETYLGLUCOSAMINYLTRANSFERASE-LIKE PROTEIN 1"/>
    <property type="match status" value="1"/>
</dbReference>
<feature type="coiled-coil region" evidence="1">
    <location>
        <begin position="32"/>
        <end position="59"/>
    </location>
</feature>
<dbReference type="InterPro" id="IPR001173">
    <property type="entry name" value="Glyco_trans_2-like"/>
</dbReference>
<dbReference type="InterPro" id="IPR029044">
    <property type="entry name" value="Nucleotide-diphossugar_trans"/>
</dbReference>
<organism evidence="3 4">
    <name type="scientific">Candidatus Neomicrothrix subdominans</name>
    <dbReference type="NCBI Taxonomy" id="2954438"/>
    <lineage>
        <taxon>Bacteria</taxon>
        <taxon>Bacillati</taxon>
        <taxon>Actinomycetota</taxon>
        <taxon>Acidimicrobiia</taxon>
        <taxon>Acidimicrobiales</taxon>
        <taxon>Microthrixaceae</taxon>
        <taxon>Candidatus Neomicrothrix</taxon>
    </lineage>
</organism>
<dbReference type="GO" id="GO:0016758">
    <property type="term" value="F:hexosyltransferase activity"/>
    <property type="evidence" value="ECO:0007669"/>
    <property type="project" value="UniProtKB-ARBA"/>
</dbReference>
<dbReference type="Proteomes" id="UP000727993">
    <property type="component" value="Unassembled WGS sequence"/>
</dbReference>